<keyword evidence="3" id="KW-1185">Reference proteome</keyword>
<accession>A0A941ECI6</accession>
<comment type="caution">
    <text evidence="2">The sequence shown here is derived from an EMBL/GenBank/DDBJ whole genome shotgun (WGS) entry which is preliminary data.</text>
</comment>
<sequence length="144" mass="15390">MSTTAWRFRGTEEADDAVLRLKQLGGQDLIDLRDVAVIRWPLYAAAPQVQEHVTDEGSKASSLAKKFSKAGIDGSMIDSVKSDMTPGSSALVLLSSDAEIGTVAKAFEGHAMELMRSDLSVKQEDQLRAAFGEPSDRGPGPAAR</sequence>
<dbReference type="AlphaFoldDB" id="A0A941ECI6"/>
<feature type="region of interest" description="Disordered" evidence="1">
    <location>
        <begin position="125"/>
        <end position="144"/>
    </location>
</feature>
<dbReference type="Pfam" id="PF06897">
    <property type="entry name" value="DUF1269"/>
    <property type="match status" value="1"/>
</dbReference>
<organism evidence="2 3">
    <name type="scientific">Actinospica acidithermotolerans</name>
    <dbReference type="NCBI Taxonomy" id="2828514"/>
    <lineage>
        <taxon>Bacteria</taxon>
        <taxon>Bacillati</taxon>
        <taxon>Actinomycetota</taxon>
        <taxon>Actinomycetes</taxon>
        <taxon>Catenulisporales</taxon>
        <taxon>Actinospicaceae</taxon>
        <taxon>Actinospica</taxon>
    </lineage>
</organism>
<dbReference type="RefSeq" id="WP_212519002.1">
    <property type="nucleotide sequence ID" value="NZ_JAGSOH010000043.1"/>
</dbReference>
<name>A0A941ECI6_9ACTN</name>
<protein>
    <submittedName>
        <fullName evidence="2">DUF1269 domain-containing protein</fullName>
    </submittedName>
</protein>
<reference evidence="2" key="1">
    <citation type="submission" date="2021-04" db="EMBL/GenBank/DDBJ databases">
        <title>Genome based classification of Actinospica acidithermotolerans sp. nov., an actinobacterium isolated from an Indonesian hot spring.</title>
        <authorList>
            <person name="Kusuma A.B."/>
            <person name="Putra K.E."/>
            <person name="Nafisah S."/>
            <person name="Loh J."/>
            <person name="Nouioui I."/>
            <person name="Goodfellow M."/>
        </authorList>
    </citation>
    <scope>NUCLEOTIDE SEQUENCE</scope>
    <source>
        <strain evidence="2">MGRD01-02</strain>
    </source>
</reference>
<evidence type="ECO:0000313" key="3">
    <source>
        <dbReference type="Proteomes" id="UP000676325"/>
    </source>
</evidence>
<proteinExistence type="predicted"/>
<dbReference type="InterPro" id="IPR009200">
    <property type="entry name" value="DUF1269_membrane"/>
</dbReference>
<evidence type="ECO:0000313" key="2">
    <source>
        <dbReference type="EMBL" id="MBR7827860.1"/>
    </source>
</evidence>
<dbReference type="EMBL" id="JAGSOH010000043">
    <property type="protein sequence ID" value="MBR7827860.1"/>
    <property type="molecule type" value="Genomic_DNA"/>
</dbReference>
<dbReference type="Proteomes" id="UP000676325">
    <property type="component" value="Unassembled WGS sequence"/>
</dbReference>
<evidence type="ECO:0000256" key="1">
    <source>
        <dbReference type="SAM" id="MobiDB-lite"/>
    </source>
</evidence>
<gene>
    <name evidence="2" type="ORF">KDK95_16190</name>
</gene>